<dbReference type="GO" id="GO:0004592">
    <property type="term" value="F:pantoate-beta-alanine ligase activity"/>
    <property type="evidence" value="ECO:0007669"/>
    <property type="project" value="UniProtKB-UniRule"/>
</dbReference>
<dbReference type="CDD" id="cd00560">
    <property type="entry name" value="PanC"/>
    <property type="match status" value="1"/>
</dbReference>
<keyword evidence="10 15" id="KW-0067">ATP-binding</keyword>
<evidence type="ECO:0000256" key="13">
    <source>
        <dbReference type="ARBA" id="ARBA00055042"/>
    </source>
</evidence>
<feature type="active site" description="Proton donor" evidence="15">
    <location>
        <position position="53"/>
    </location>
</feature>
<evidence type="ECO:0000256" key="3">
    <source>
        <dbReference type="ARBA" id="ARBA00009256"/>
    </source>
</evidence>
<evidence type="ECO:0000256" key="1">
    <source>
        <dbReference type="ARBA" id="ARBA00004496"/>
    </source>
</evidence>
<evidence type="ECO:0000313" key="17">
    <source>
        <dbReference type="Proteomes" id="UP000251047"/>
    </source>
</evidence>
<comment type="miscellaneous">
    <text evidence="15">The reaction proceeds by a bi uni uni bi ping pong mechanism.</text>
</comment>
<gene>
    <name evidence="15" type="primary">panC</name>
    <name evidence="16" type="ORF">CWC39_00395</name>
</gene>
<dbReference type="UniPathway" id="UPA00028">
    <property type="reaction ID" value="UER00005"/>
</dbReference>
<evidence type="ECO:0000256" key="6">
    <source>
        <dbReference type="ARBA" id="ARBA00022490"/>
    </source>
</evidence>
<comment type="subcellular location">
    <subcellularLocation>
        <location evidence="1 15">Cytoplasm</location>
    </subcellularLocation>
</comment>
<feature type="binding site" evidence="15">
    <location>
        <begin position="46"/>
        <end position="53"/>
    </location>
    <ligand>
        <name>ATP</name>
        <dbReference type="ChEBI" id="CHEBI:30616"/>
    </ligand>
</feature>
<accession>A0A364VE82</accession>
<name>A0A364VE82_9CORY</name>
<dbReference type="InterPro" id="IPR003721">
    <property type="entry name" value="Pantoate_ligase"/>
</dbReference>
<dbReference type="GO" id="GO:0005829">
    <property type="term" value="C:cytosol"/>
    <property type="evidence" value="ECO:0007669"/>
    <property type="project" value="TreeGrafter"/>
</dbReference>
<keyword evidence="6 15" id="KW-0963">Cytoplasm</keyword>
<evidence type="ECO:0000256" key="14">
    <source>
        <dbReference type="ARBA" id="ARBA00077433"/>
    </source>
</evidence>
<reference evidence="16 17" key="1">
    <citation type="journal article" date="2018" name="Syst. Appl. Microbiol.">
        <title>Corynebacterium heidelbergense sp. nov., isolated from the preen glands of Egyptian geese (Alopochen aegyptiacus).</title>
        <authorList>
            <person name="Braun M.S."/>
            <person name="Wang E."/>
            <person name="Zimmermann S."/>
            <person name="Wink M."/>
        </authorList>
    </citation>
    <scope>NUCLEOTIDE SEQUENCE [LARGE SCALE GENOMIC DNA]</scope>
    <source>
        <strain evidence="16 17">DSM 104638</strain>
    </source>
</reference>
<protein>
    <recommendedName>
        <fullName evidence="5 15">Pantothenate synthetase</fullName>
        <shortName evidence="15">PS</shortName>
        <ecNumber evidence="4 15">6.3.2.1</ecNumber>
    </recommendedName>
    <alternativeName>
        <fullName evidence="14 15">Pantoate--beta-alanine ligase</fullName>
    </alternativeName>
    <alternativeName>
        <fullName evidence="11 15">Pantoate-activating enzyme</fullName>
    </alternativeName>
</protein>
<dbReference type="SUPFAM" id="SSF52374">
    <property type="entry name" value="Nucleotidylyl transferase"/>
    <property type="match status" value="1"/>
</dbReference>
<dbReference type="NCBIfam" id="TIGR00018">
    <property type="entry name" value="panC"/>
    <property type="match status" value="1"/>
</dbReference>
<feature type="binding site" evidence="15">
    <location>
        <begin position="164"/>
        <end position="167"/>
    </location>
    <ligand>
        <name>ATP</name>
        <dbReference type="ChEBI" id="CHEBI:30616"/>
    </ligand>
</feature>
<comment type="similarity">
    <text evidence="3 15">Belongs to the pantothenate synthetase family.</text>
</comment>
<feature type="binding site" evidence="15">
    <location>
        <position position="78"/>
    </location>
    <ligand>
        <name>beta-alanine</name>
        <dbReference type="ChEBI" id="CHEBI:57966"/>
    </ligand>
</feature>
<comment type="pathway">
    <text evidence="2 15">Cofactor biosynthesis; (R)-pantothenate biosynthesis; (R)-pantothenate from (R)-pantoate and beta-alanine: step 1/1.</text>
</comment>
<keyword evidence="9 15" id="KW-0547">Nucleotide-binding</keyword>
<evidence type="ECO:0000256" key="5">
    <source>
        <dbReference type="ARBA" id="ARBA00014155"/>
    </source>
</evidence>
<dbReference type="Gene3D" id="3.30.1300.10">
    <property type="entry name" value="Pantoate-beta-alanine ligase, C-terminal domain"/>
    <property type="match status" value="1"/>
</dbReference>
<dbReference type="GO" id="GO:0015940">
    <property type="term" value="P:pantothenate biosynthetic process"/>
    <property type="evidence" value="ECO:0007669"/>
    <property type="project" value="UniProtKB-UniRule"/>
</dbReference>
<evidence type="ECO:0000256" key="8">
    <source>
        <dbReference type="ARBA" id="ARBA00022655"/>
    </source>
</evidence>
<keyword evidence="8 15" id="KW-0566">Pantothenate biosynthesis</keyword>
<evidence type="ECO:0000256" key="15">
    <source>
        <dbReference type="HAMAP-Rule" id="MF_00158"/>
    </source>
</evidence>
<feature type="binding site" evidence="15">
    <location>
        <position position="170"/>
    </location>
    <ligand>
        <name>(R)-pantoate</name>
        <dbReference type="ChEBI" id="CHEBI:15980"/>
    </ligand>
</feature>
<dbReference type="AlphaFoldDB" id="A0A364VE82"/>
<dbReference type="InterPro" id="IPR014729">
    <property type="entry name" value="Rossmann-like_a/b/a_fold"/>
</dbReference>
<dbReference type="OrthoDB" id="9773087at2"/>
<feature type="binding site" evidence="15">
    <location>
        <begin position="201"/>
        <end position="204"/>
    </location>
    <ligand>
        <name>ATP</name>
        <dbReference type="ChEBI" id="CHEBI:30616"/>
    </ligand>
</feature>
<comment type="subunit">
    <text evidence="15">Homodimer.</text>
</comment>
<evidence type="ECO:0000256" key="2">
    <source>
        <dbReference type="ARBA" id="ARBA00004990"/>
    </source>
</evidence>
<dbReference type="EC" id="6.3.2.1" evidence="4 15"/>
<dbReference type="Gene3D" id="3.40.50.620">
    <property type="entry name" value="HUPs"/>
    <property type="match status" value="1"/>
</dbReference>
<dbReference type="Pfam" id="PF02569">
    <property type="entry name" value="Pantoate_ligase"/>
    <property type="match status" value="1"/>
</dbReference>
<sequence>MTEAVHATAPTFTPGSTTVYRSTDEISQLTRALRKAGRPVALVPTMGALHQGHLSLVRAAQRLPGAVVIVSIFVNPLQFAEGEDLDAYPRTLDEDVVKLRHLGVDAVFAPSARQMYPNGPRTTVQPGPEGQQLEGVHRPTHFAGVLTVVAKLFALCHCDHAFFGEKDYQQLQLIQQMVTDLNLEVTVHGVPIVREADGLALSSRNVYLSEEEREVAVVLSAALTAGAHVSAQGGDAVVQAARSVLEDQGEVEVSYLELRAPDLGAAPEAGEARLLVAAKVGQTRLLDNIAVHLGPPTE</sequence>
<dbReference type="HAMAP" id="MF_00158">
    <property type="entry name" value="PanC"/>
    <property type="match status" value="1"/>
</dbReference>
<feature type="binding site" evidence="15">
    <location>
        <position position="78"/>
    </location>
    <ligand>
        <name>(R)-pantoate</name>
        <dbReference type="ChEBI" id="CHEBI:15980"/>
    </ligand>
</feature>
<evidence type="ECO:0000313" key="16">
    <source>
        <dbReference type="EMBL" id="RAV34957.1"/>
    </source>
</evidence>
<evidence type="ECO:0000256" key="12">
    <source>
        <dbReference type="ARBA" id="ARBA00048258"/>
    </source>
</evidence>
<evidence type="ECO:0000256" key="9">
    <source>
        <dbReference type="ARBA" id="ARBA00022741"/>
    </source>
</evidence>
<evidence type="ECO:0000256" key="10">
    <source>
        <dbReference type="ARBA" id="ARBA00022840"/>
    </source>
</evidence>
<comment type="caution">
    <text evidence="16">The sequence shown here is derived from an EMBL/GenBank/DDBJ whole genome shotgun (WGS) entry which is preliminary data.</text>
</comment>
<evidence type="ECO:0000256" key="4">
    <source>
        <dbReference type="ARBA" id="ARBA00012219"/>
    </source>
</evidence>
<organism evidence="16 17">
    <name type="scientific">Corynebacterium heidelbergense</name>
    <dbReference type="NCBI Taxonomy" id="2055947"/>
    <lineage>
        <taxon>Bacteria</taxon>
        <taxon>Bacillati</taxon>
        <taxon>Actinomycetota</taxon>
        <taxon>Actinomycetes</taxon>
        <taxon>Mycobacteriales</taxon>
        <taxon>Corynebacteriaceae</taxon>
        <taxon>Corynebacterium</taxon>
    </lineage>
</organism>
<dbReference type="Proteomes" id="UP000251047">
    <property type="component" value="Unassembled WGS sequence"/>
</dbReference>
<feature type="binding site" evidence="15">
    <location>
        <position position="193"/>
    </location>
    <ligand>
        <name>ATP</name>
        <dbReference type="ChEBI" id="CHEBI:30616"/>
    </ligand>
</feature>
<dbReference type="FunFam" id="3.40.50.620:FF:000114">
    <property type="entry name" value="Pantothenate synthetase"/>
    <property type="match status" value="1"/>
</dbReference>
<comment type="function">
    <text evidence="13 15">Catalyzes the condensation of pantoate with beta-alanine in an ATP-dependent reaction via a pantoyl-adenylate intermediate.</text>
</comment>
<evidence type="ECO:0000256" key="7">
    <source>
        <dbReference type="ARBA" id="ARBA00022598"/>
    </source>
</evidence>
<dbReference type="EMBL" id="PHQP01000002">
    <property type="protein sequence ID" value="RAV34957.1"/>
    <property type="molecule type" value="Genomic_DNA"/>
</dbReference>
<comment type="catalytic activity">
    <reaction evidence="12 15">
        <text>(R)-pantoate + beta-alanine + ATP = (R)-pantothenate + AMP + diphosphate + H(+)</text>
        <dbReference type="Rhea" id="RHEA:10912"/>
        <dbReference type="ChEBI" id="CHEBI:15378"/>
        <dbReference type="ChEBI" id="CHEBI:15980"/>
        <dbReference type="ChEBI" id="CHEBI:29032"/>
        <dbReference type="ChEBI" id="CHEBI:30616"/>
        <dbReference type="ChEBI" id="CHEBI:33019"/>
        <dbReference type="ChEBI" id="CHEBI:57966"/>
        <dbReference type="ChEBI" id="CHEBI:456215"/>
        <dbReference type="EC" id="6.3.2.1"/>
    </reaction>
</comment>
<keyword evidence="7 15" id="KW-0436">Ligase</keyword>
<dbReference type="RefSeq" id="WP_112768548.1">
    <property type="nucleotide sequence ID" value="NZ_CP063191.1"/>
</dbReference>
<dbReference type="GO" id="GO:0005524">
    <property type="term" value="F:ATP binding"/>
    <property type="evidence" value="ECO:0007669"/>
    <property type="project" value="UniProtKB-KW"/>
</dbReference>
<dbReference type="PANTHER" id="PTHR21299">
    <property type="entry name" value="CYTIDYLATE KINASE/PANTOATE-BETA-ALANINE LIGASE"/>
    <property type="match status" value="1"/>
</dbReference>
<evidence type="ECO:0000256" key="11">
    <source>
        <dbReference type="ARBA" id="ARBA00032806"/>
    </source>
</evidence>
<dbReference type="InterPro" id="IPR042176">
    <property type="entry name" value="Pantoate_ligase_C"/>
</dbReference>
<proteinExistence type="inferred from homology"/>
<dbReference type="PANTHER" id="PTHR21299:SF1">
    <property type="entry name" value="PANTOATE--BETA-ALANINE LIGASE"/>
    <property type="match status" value="1"/>
</dbReference>